<name>A0A2V1DNN5_9PLEO</name>
<keyword evidence="4" id="KW-1185">Reference proteome</keyword>
<accession>A0A2V1DNN5</accession>
<sequence>MFFAEILFCLLYPPSTVLSLFLVSIISRCGKTSCCRPVNSTRCLTRRKDDGKKRSPTSSHLACHALALLILVHPSRCSITDPPQSPSSKPHPTSLHPSSSIELKTT</sequence>
<feature type="signal peptide" evidence="2">
    <location>
        <begin position="1"/>
        <end position="19"/>
    </location>
</feature>
<proteinExistence type="predicted"/>
<keyword evidence="2" id="KW-0732">Signal</keyword>
<feature type="chain" id="PRO_5016028331" description="Secreted protein" evidence="2">
    <location>
        <begin position="20"/>
        <end position="106"/>
    </location>
</feature>
<evidence type="ECO:0008006" key="5">
    <source>
        <dbReference type="Google" id="ProtNLM"/>
    </source>
</evidence>
<evidence type="ECO:0000256" key="1">
    <source>
        <dbReference type="SAM" id="MobiDB-lite"/>
    </source>
</evidence>
<organism evidence="3 4">
    <name type="scientific">Periconia macrospinosa</name>
    <dbReference type="NCBI Taxonomy" id="97972"/>
    <lineage>
        <taxon>Eukaryota</taxon>
        <taxon>Fungi</taxon>
        <taxon>Dikarya</taxon>
        <taxon>Ascomycota</taxon>
        <taxon>Pezizomycotina</taxon>
        <taxon>Dothideomycetes</taxon>
        <taxon>Pleosporomycetidae</taxon>
        <taxon>Pleosporales</taxon>
        <taxon>Massarineae</taxon>
        <taxon>Periconiaceae</taxon>
        <taxon>Periconia</taxon>
    </lineage>
</organism>
<protein>
    <recommendedName>
        <fullName evidence="5">Secreted protein</fullName>
    </recommendedName>
</protein>
<feature type="region of interest" description="Disordered" evidence="1">
    <location>
        <begin position="78"/>
        <end position="106"/>
    </location>
</feature>
<reference evidence="3 4" key="1">
    <citation type="journal article" date="2018" name="Sci. Rep.">
        <title>Comparative genomics provides insights into the lifestyle and reveals functional heterogeneity of dark septate endophytic fungi.</title>
        <authorList>
            <person name="Knapp D.G."/>
            <person name="Nemeth J.B."/>
            <person name="Barry K."/>
            <person name="Hainaut M."/>
            <person name="Henrissat B."/>
            <person name="Johnson J."/>
            <person name="Kuo A."/>
            <person name="Lim J.H.P."/>
            <person name="Lipzen A."/>
            <person name="Nolan M."/>
            <person name="Ohm R.A."/>
            <person name="Tamas L."/>
            <person name="Grigoriev I.V."/>
            <person name="Spatafora J.W."/>
            <person name="Nagy L.G."/>
            <person name="Kovacs G.M."/>
        </authorList>
    </citation>
    <scope>NUCLEOTIDE SEQUENCE [LARGE SCALE GENOMIC DNA]</scope>
    <source>
        <strain evidence="3 4">DSE2036</strain>
    </source>
</reference>
<evidence type="ECO:0000313" key="4">
    <source>
        <dbReference type="Proteomes" id="UP000244855"/>
    </source>
</evidence>
<dbReference type="Proteomes" id="UP000244855">
    <property type="component" value="Unassembled WGS sequence"/>
</dbReference>
<gene>
    <name evidence="3" type="ORF">DM02DRAFT_437982</name>
</gene>
<evidence type="ECO:0000256" key="2">
    <source>
        <dbReference type="SAM" id="SignalP"/>
    </source>
</evidence>
<evidence type="ECO:0000313" key="3">
    <source>
        <dbReference type="EMBL" id="PVH99223.1"/>
    </source>
</evidence>
<dbReference type="AlphaFoldDB" id="A0A2V1DNN5"/>
<dbReference type="EMBL" id="KZ805396">
    <property type="protein sequence ID" value="PVH99223.1"/>
    <property type="molecule type" value="Genomic_DNA"/>
</dbReference>